<feature type="compositionally biased region" description="Basic and acidic residues" evidence="1">
    <location>
        <begin position="1436"/>
        <end position="1445"/>
    </location>
</feature>
<feature type="region of interest" description="Disordered" evidence="1">
    <location>
        <begin position="1920"/>
        <end position="1973"/>
    </location>
</feature>
<keyword evidence="3" id="KW-1185">Reference proteome</keyword>
<sequence length="1973" mass="213832">MSRELQERTFGAALANEFQWRNLYLKEFGCCTYPPPVPKDPSTTVCGIYPTRRQVLLLERESSSSSSEGADKEVEDDTCVDESMEDTDREDSCQRNFSSSVSQISRGGDSDATKQRRHQTRNVDSADAEGHCIGSSRRKRTITDQFFSLDISISVHEDGASAPSSRHPSHRSGRQRCGHAAVLRKDDFFDTNDLFSTKFFSFLWIEPDTGNDDSEENASDGRTTDHEGRRWEPRDTANGRGVRRGAPDRKDHSCLVLSRPRSSTLASHSFNTNPRGLPEAVLQLHHQTWTLLMDNRLMAWVHREAADHCQRATQLRQHLLQIIARGPSSADVAGSAALASPTRVSAALALTEEDTLQRTLESFSPFFVVIAPPAALQRAKDRFRAARRGQLRSSHRHQTAAASEADQVGLPLLSQYGSWREAYEHRLYWDKAPFSFFFIHDVSYNYAQVIAVFVELQLLYTHSHTHSRRCVEAREESVLLTNAGRQLSAVNTSSPTTEERRQACPVMLMQEMTENVVLAYEQSSARRTLPMLRRVLDFLTDAALDVVTAHRFISRQALLRQHQFDLPGMTSTRPLPTLTRACESTATAAAAVDMAQAAESDEVMAAMKEKRPKMRKLRVFKLENGPSEKDEFCGSSGSGVSTDMEPQRVTERDINALFEVAYWFLDVTTANAGVPLDTAALAGAAAAPSAVRMEPPKSPLEVSKRGSRAFPGNAPLLSTSADRASIYHSAGAASAGRGAPMSMYRVLRVEEPLLASPHHSSTLPPTEANDLPLSSPLQQQYLPGRTQVHKPVECLAEAVALLEAYRRPLHLREDRLVRVGRKKRQSVVSSDVRVRRADAVTTRSTSPRFTPIPAADAFTSLISPLVVLTTYLRLHGTTWLKQLCQRVFESLRRPSVLLYVNTLELDAVWASLQPAPPPPTQETIKLTELAAARERQRRQSPSSEASFPALSAASTEAARSDFLYGLGRLEDLICQDILYAINDFFGFLYGKRAAASRLPQGISVLLTQFVSTVHLYMLESVGATRAAATAASGNSNRKSPLRAGPCASSSTPRGGSAAVAPSRNVEDCLRVCKQRYYAGLRRRGGAGESGGAYQHAFHGGDDTLRSAKGGATAGATASASDASLPRLLQTIEQHRLAKFILFDCWILPALNNAISLGYLAPDSPMHLRWNIDALARYLKVLVHAPFVEQDKQSFTSLCSNSPSGAGRGDKSGRGADKQQGSSRAGTEASSRGAARPTMLTLPPYLTGIYDVATGSLVRMQTSIHTTATVGRKPSDTVLSATAAAVHATEPSVLSSTLSSPVLSEVPHSEFSNGAALSTRCSVNTGEDMSVLEETPTQWSRSKWTLETTAVPPSLSTTQEAPSRAPLRRYSSGARAGPLQELMTAATKSTVAPPSASSSRLLLNEEEAAEAAKEIASSSTYRDTGSFAVSDGVLHNHVPESPERSQRNISGTPLDSFKPPPASPPPDYIQGGVSSAGSGNSAAVALTHPYVSMDNAVWLDMPPILQSLNNSIGLRFCGRCTGEELLSNNDSWSSMPRLPTATERGVNIELRVGVMNQTEGGASTGPGIVENGPSLDMSALQMLNAFTCAAYTDDSEYVVVSEFEVLPSMAAGCLEKLYEFASDAHPMVAHALQKGSFHFAYNDRDSVSGSAPSGMTSLYTACMNGVLLHPRTASHVLRNAMENNAPFSRALLKPVMDTTALDLLGNLATHSRDVPMVDVNAVVPLIHSMVPARGGTGGGDRLPHVRMDLSSGSATLPVIGAADTGSSSASEIISHRWERESRRLLREFVFLTTGNAESGSPLPLVPGLRRPVGPPHPMQMIRAGAARIMEETGGATPMVFDPWWRAMVVALCVKASNVFAECSGDQSASFHEMCHTQAEESRRLNRDIVARFVATKGRETFEKDAMTMVSGLSQRHISISVAGNGGDDPTAWPSRRLKRKPKMMGGVTASGNGGAKLTAKKRKKKKPKAAAASA</sequence>
<proteinExistence type="predicted"/>
<feature type="region of interest" description="Disordered" evidence="1">
    <location>
        <begin position="692"/>
        <end position="715"/>
    </location>
</feature>
<feature type="region of interest" description="Disordered" evidence="1">
    <location>
        <begin position="1431"/>
        <end position="1475"/>
    </location>
</feature>
<reference evidence="3" key="1">
    <citation type="journal article" date="2021" name="Microbiol. Resour. Announc.">
        <title>LGAAP: Leishmaniinae Genome Assembly and Annotation Pipeline.</title>
        <authorList>
            <person name="Almutairi H."/>
            <person name="Urbaniak M.D."/>
            <person name="Bates M.D."/>
            <person name="Jariyapan N."/>
            <person name="Kwakye-Nuako G."/>
            <person name="Thomaz-Soccol V."/>
            <person name="Al-Salem W.S."/>
            <person name="Dillon R.J."/>
            <person name="Bates P.A."/>
            <person name="Gatherer D."/>
        </authorList>
    </citation>
    <scope>NUCLEOTIDE SEQUENCE [LARGE SCALE GENOMIC DNA]</scope>
</reference>
<feature type="compositionally biased region" description="Basic and acidic residues" evidence="1">
    <location>
        <begin position="222"/>
        <end position="237"/>
    </location>
</feature>
<gene>
    <name evidence="2" type="ORF">LSCM4_04654</name>
</gene>
<evidence type="ECO:0000313" key="2">
    <source>
        <dbReference type="EMBL" id="KAG5478422.1"/>
    </source>
</evidence>
<feature type="region of interest" description="Disordered" evidence="1">
    <location>
        <begin position="1195"/>
        <end position="1235"/>
    </location>
</feature>
<feature type="region of interest" description="Disordered" evidence="1">
    <location>
        <begin position="756"/>
        <end position="777"/>
    </location>
</feature>
<dbReference type="KEGG" id="loi:92360570"/>
<dbReference type="GeneID" id="92360570"/>
<dbReference type="Proteomes" id="UP000674143">
    <property type="component" value="Unassembled WGS sequence"/>
</dbReference>
<feature type="region of interest" description="Disordered" evidence="1">
    <location>
        <begin position="1349"/>
        <end position="1376"/>
    </location>
</feature>
<feature type="region of interest" description="Disordered" evidence="1">
    <location>
        <begin position="1030"/>
        <end position="1059"/>
    </location>
</feature>
<accession>A0A836GAM0</accession>
<organism evidence="2 3">
    <name type="scientific">Leishmania orientalis</name>
    <dbReference type="NCBI Taxonomy" id="2249476"/>
    <lineage>
        <taxon>Eukaryota</taxon>
        <taxon>Discoba</taxon>
        <taxon>Euglenozoa</taxon>
        <taxon>Kinetoplastea</taxon>
        <taxon>Metakinetoplastina</taxon>
        <taxon>Trypanosomatida</taxon>
        <taxon>Trypanosomatidae</taxon>
        <taxon>Leishmaniinae</taxon>
        <taxon>Leishmania</taxon>
    </lineage>
</organism>
<dbReference type="RefSeq" id="XP_067063083.1">
    <property type="nucleotide sequence ID" value="XM_067206636.1"/>
</dbReference>
<name>A0A836GAM0_9TRYP</name>
<feature type="region of interest" description="Disordered" evidence="1">
    <location>
        <begin position="210"/>
        <end position="260"/>
    </location>
</feature>
<feature type="compositionally biased region" description="Acidic residues" evidence="1">
    <location>
        <begin position="73"/>
        <end position="89"/>
    </location>
</feature>
<feature type="compositionally biased region" description="Basic and acidic residues" evidence="1">
    <location>
        <begin position="1207"/>
        <end position="1216"/>
    </location>
</feature>
<evidence type="ECO:0000256" key="1">
    <source>
        <dbReference type="SAM" id="MobiDB-lite"/>
    </source>
</evidence>
<evidence type="ECO:0000313" key="3">
    <source>
        <dbReference type="Proteomes" id="UP000674143"/>
    </source>
</evidence>
<feature type="compositionally biased region" description="Pro residues" evidence="1">
    <location>
        <begin position="1457"/>
        <end position="1466"/>
    </location>
</feature>
<feature type="region of interest" description="Disordered" evidence="1">
    <location>
        <begin position="59"/>
        <end position="135"/>
    </location>
</feature>
<reference evidence="3" key="2">
    <citation type="journal article" date="2021" name="Sci. Data">
        <title>Chromosome-scale genome sequencing, assembly and annotation of six genomes from subfamily Leishmaniinae.</title>
        <authorList>
            <person name="Almutairi H."/>
            <person name="Urbaniak M.D."/>
            <person name="Bates M.D."/>
            <person name="Jariyapan N."/>
            <person name="Kwakye-Nuako G."/>
            <person name="Thomaz Soccol V."/>
            <person name="Al-Salem W.S."/>
            <person name="Dillon R.J."/>
            <person name="Bates P.A."/>
            <person name="Gatherer D."/>
        </authorList>
    </citation>
    <scope>NUCLEOTIDE SEQUENCE [LARGE SCALE GENOMIC DNA]</scope>
</reference>
<dbReference type="EMBL" id="JAFHLR010000023">
    <property type="protein sequence ID" value="KAG5478422.1"/>
    <property type="molecule type" value="Genomic_DNA"/>
</dbReference>
<feature type="compositionally biased region" description="Polar residues" evidence="1">
    <location>
        <begin position="1218"/>
        <end position="1229"/>
    </location>
</feature>
<feature type="compositionally biased region" description="Polar residues" evidence="1">
    <location>
        <begin position="94"/>
        <end position="105"/>
    </location>
</feature>
<comment type="caution">
    <text evidence="2">The sequence shown here is derived from an EMBL/GenBank/DDBJ whole genome shotgun (WGS) entry which is preliminary data.</text>
</comment>
<feature type="compositionally biased region" description="Basic residues" evidence="1">
    <location>
        <begin position="1957"/>
        <end position="1967"/>
    </location>
</feature>
<protein>
    <submittedName>
        <fullName evidence="2">Uncharacterized protein</fullName>
    </submittedName>
</protein>